<comment type="caution">
    <text evidence="4">The sequence shown here is derived from an EMBL/GenBank/DDBJ whole genome shotgun (WGS) entry which is preliminary data.</text>
</comment>
<dbReference type="OrthoDB" id="10013825at2759"/>
<dbReference type="PANTHER" id="PTHR33091">
    <property type="entry name" value="PROTEIN, PUTATIVE, EXPRESSED-RELATED"/>
    <property type="match status" value="1"/>
</dbReference>
<dbReference type="AlphaFoldDB" id="A0A8S0S7W8"/>
<evidence type="ECO:0000256" key="1">
    <source>
        <dbReference type="ARBA" id="ARBA00008210"/>
    </source>
</evidence>
<protein>
    <submittedName>
        <fullName evidence="4">Glu protease inhibitor</fullName>
    </submittedName>
</protein>
<evidence type="ECO:0000313" key="5">
    <source>
        <dbReference type="Proteomes" id="UP000594638"/>
    </source>
</evidence>
<proteinExistence type="inferred from homology"/>
<gene>
    <name evidence="4" type="ORF">OLEA9_A037333</name>
</gene>
<dbReference type="GO" id="GO:0009611">
    <property type="term" value="P:response to wounding"/>
    <property type="evidence" value="ECO:0007669"/>
    <property type="project" value="InterPro"/>
</dbReference>
<dbReference type="Pfam" id="PF00280">
    <property type="entry name" value="potato_inhibit"/>
    <property type="match status" value="1"/>
</dbReference>
<keyword evidence="5" id="KW-1185">Reference proteome</keyword>
<comment type="similarity">
    <text evidence="1">Belongs to the protease inhibitor I13 (potato type I serine protease inhibitor) family.</text>
</comment>
<dbReference type="Gramene" id="OE9A037333T1">
    <property type="protein sequence ID" value="OE9A037333C1"/>
    <property type="gene ID" value="OE9A037333"/>
</dbReference>
<evidence type="ECO:0000313" key="4">
    <source>
        <dbReference type="EMBL" id="CAA2988786.1"/>
    </source>
</evidence>
<dbReference type="PANTHER" id="PTHR33091:SF73">
    <property type="entry name" value="INHIBITOR OF TRYPSIN AND HAGEMAN FACTOR-LIKE"/>
    <property type="match status" value="1"/>
</dbReference>
<dbReference type="PRINTS" id="PR00292">
    <property type="entry name" value="POTATOINHBTR"/>
</dbReference>
<name>A0A8S0S7W8_OLEEU</name>
<reference evidence="4 5" key="1">
    <citation type="submission" date="2019-12" db="EMBL/GenBank/DDBJ databases">
        <authorList>
            <person name="Alioto T."/>
            <person name="Alioto T."/>
            <person name="Gomez Garrido J."/>
        </authorList>
    </citation>
    <scope>NUCLEOTIDE SEQUENCE [LARGE SCALE GENOMIC DNA]</scope>
</reference>
<dbReference type="SUPFAM" id="SSF54654">
    <property type="entry name" value="CI-2 family of serine protease inhibitors"/>
    <property type="match status" value="1"/>
</dbReference>
<dbReference type="Gene3D" id="3.30.10.10">
    <property type="entry name" value="Trypsin Inhibitor V, subunit A"/>
    <property type="match status" value="1"/>
</dbReference>
<accession>A0A8S0S7W8</accession>
<dbReference type="InterPro" id="IPR000864">
    <property type="entry name" value="Prot_inh_pot1"/>
</dbReference>
<evidence type="ECO:0000256" key="2">
    <source>
        <dbReference type="ARBA" id="ARBA00022690"/>
    </source>
</evidence>
<dbReference type="InterPro" id="IPR036354">
    <property type="entry name" value="Prot_inh_pot1_sf"/>
</dbReference>
<keyword evidence="2" id="KW-0646">Protease inhibitor</keyword>
<keyword evidence="3" id="KW-0722">Serine protease inhibitor</keyword>
<organism evidence="4 5">
    <name type="scientific">Olea europaea subsp. europaea</name>
    <dbReference type="NCBI Taxonomy" id="158383"/>
    <lineage>
        <taxon>Eukaryota</taxon>
        <taxon>Viridiplantae</taxon>
        <taxon>Streptophyta</taxon>
        <taxon>Embryophyta</taxon>
        <taxon>Tracheophyta</taxon>
        <taxon>Spermatophyta</taxon>
        <taxon>Magnoliopsida</taxon>
        <taxon>eudicotyledons</taxon>
        <taxon>Gunneridae</taxon>
        <taxon>Pentapetalae</taxon>
        <taxon>asterids</taxon>
        <taxon>lamiids</taxon>
        <taxon>Lamiales</taxon>
        <taxon>Oleaceae</taxon>
        <taxon>Oleeae</taxon>
        <taxon>Olea</taxon>
    </lineage>
</organism>
<evidence type="ECO:0000256" key="3">
    <source>
        <dbReference type="ARBA" id="ARBA00022900"/>
    </source>
</evidence>
<dbReference type="GO" id="GO:0004867">
    <property type="term" value="F:serine-type endopeptidase inhibitor activity"/>
    <property type="evidence" value="ECO:0007669"/>
    <property type="project" value="UniProtKB-KW"/>
</dbReference>
<sequence length="79" mass="8531">MGYGRPYLDTSGQGNGKKSWPEFVGTYGQAAEAIIERQNSKVNAIVVEEGSVVSTDFRCDRVRVLVDGNGIVTQVPRVG</sequence>
<dbReference type="EMBL" id="CACTIH010004026">
    <property type="protein sequence ID" value="CAA2988786.1"/>
    <property type="molecule type" value="Genomic_DNA"/>
</dbReference>
<dbReference type="Proteomes" id="UP000594638">
    <property type="component" value="Unassembled WGS sequence"/>
</dbReference>